<dbReference type="Proteomes" id="UP000282551">
    <property type="component" value="Chromosome"/>
</dbReference>
<evidence type="ECO:0000313" key="2">
    <source>
        <dbReference type="Proteomes" id="UP000282551"/>
    </source>
</evidence>
<dbReference type="RefSeq" id="WP_235666366.1">
    <property type="nucleotide sequence ID" value="NZ_AP022604.1"/>
</dbReference>
<proteinExistence type="predicted"/>
<dbReference type="AlphaFoldDB" id="A0A3S4TJ06"/>
<name>A0A3S4TJ06_MYCCI</name>
<sequence length="115" mass="13107">MDSSSEPCSSEPWWKEDPTIRAFKEQACADFQKAVEEAKPIDHERANEPDPVTVEFYSGRLRRGLVAARDRLAKARANYDDTVIQARAAGMSWGEIATLLGVARQQLHRRYRDRS</sequence>
<accession>A0A3S4TJ06</accession>
<protein>
    <submittedName>
        <fullName evidence="1">Uncharacterized protein</fullName>
    </submittedName>
</protein>
<evidence type="ECO:0000313" key="1">
    <source>
        <dbReference type="EMBL" id="VEG45800.1"/>
    </source>
</evidence>
<reference evidence="1 2" key="1">
    <citation type="submission" date="2018-12" db="EMBL/GenBank/DDBJ databases">
        <authorList>
            <consortium name="Pathogen Informatics"/>
        </authorList>
    </citation>
    <scope>NUCLEOTIDE SEQUENCE [LARGE SCALE GENOMIC DNA]</scope>
    <source>
        <strain evidence="1 2">NCTC10485</strain>
    </source>
</reference>
<gene>
    <name evidence="1" type="ORF">NCTC10485_00774</name>
</gene>
<organism evidence="1 2">
    <name type="scientific">Mycolicibacterium chitae</name>
    <name type="common">Mycobacterium chitae</name>
    <dbReference type="NCBI Taxonomy" id="1792"/>
    <lineage>
        <taxon>Bacteria</taxon>
        <taxon>Bacillati</taxon>
        <taxon>Actinomycetota</taxon>
        <taxon>Actinomycetes</taxon>
        <taxon>Mycobacteriales</taxon>
        <taxon>Mycobacteriaceae</taxon>
        <taxon>Mycolicibacterium</taxon>
    </lineage>
</organism>
<keyword evidence="2" id="KW-1185">Reference proteome</keyword>
<dbReference type="EMBL" id="LR134355">
    <property type="protein sequence ID" value="VEG45800.1"/>
    <property type="molecule type" value="Genomic_DNA"/>
</dbReference>